<proteinExistence type="inferred from homology"/>
<evidence type="ECO:0000256" key="2">
    <source>
        <dbReference type="ARBA" id="ARBA00022714"/>
    </source>
</evidence>
<protein>
    <submittedName>
        <fullName evidence="7">Formate dehydrogenase subunit gamma</fullName>
    </submittedName>
</protein>
<name>A0ABP8IHW0_9BURK</name>
<keyword evidence="5" id="KW-0411">Iron-sulfur</keyword>
<evidence type="ECO:0000256" key="5">
    <source>
        <dbReference type="ARBA" id="ARBA00023014"/>
    </source>
</evidence>
<reference evidence="8" key="1">
    <citation type="journal article" date="2019" name="Int. J. Syst. Evol. Microbiol.">
        <title>The Global Catalogue of Microorganisms (GCM) 10K type strain sequencing project: providing services to taxonomists for standard genome sequencing and annotation.</title>
        <authorList>
            <consortium name="The Broad Institute Genomics Platform"/>
            <consortium name="The Broad Institute Genome Sequencing Center for Infectious Disease"/>
            <person name="Wu L."/>
            <person name="Ma J."/>
        </authorList>
    </citation>
    <scope>NUCLEOTIDE SEQUENCE [LARGE SCALE GENOMIC DNA]</scope>
    <source>
        <strain evidence="8">JCM 17804</strain>
    </source>
</reference>
<dbReference type="InterPro" id="IPR028431">
    <property type="entry name" value="NADP_DH_HndA-like"/>
</dbReference>
<dbReference type="NCBIfam" id="NF004638">
    <property type="entry name" value="PRK05988.1"/>
    <property type="match status" value="1"/>
</dbReference>
<keyword evidence="3" id="KW-0479">Metal-binding</keyword>
<evidence type="ECO:0000313" key="7">
    <source>
        <dbReference type="EMBL" id="GAA4359180.1"/>
    </source>
</evidence>
<dbReference type="Proteomes" id="UP001500975">
    <property type="component" value="Unassembled WGS sequence"/>
</dbReference>
<sequence length="165" mass="17469">MNAMETHSFAATVQAVLARRMDQPGALLPILHDLQDTLGHIPADAVPEIAGALNLSRAEVHGVITYYHHFRAEPAGRRVIRICRAEACQSMGADALLAHAELRLGCGVHGTTADGAFTLEPVFCLGLCASSPAMAIDDEVHARVTPKVFDALVAPDVAQEEEGAP</sequence>
<evidence type="ECO:0000256" key="6">
    <source>
        <dbReference type="ARBA" id="ARBA00034078"/>
    </source>
</evidence>
<dbReference type="PIRSF" id="PIRSF000216">
    <property type="entry name" value="NADH_DH_24kDa"/>
    <property type="match status" value="1"/>
</dbReference>
<dbReference type="InterPro" id="IPR036249">
    <property type="entry name" value="Thioredoxin-like_sf"/>
</dbReference>
<dbReference type="InterPro" id="IPR041921">
    <property type="entry name" value="NuoE_N"/>
</dbReference>
<keyword evidence="2" id="KW-0001">2Fe-2S</keyword>
<evidence type="ECO:0000256" key="4">
    <source>
        <dbReference type="ARBA" id="ARBA00023004"/>
    </source>
</evidence>
<dbReference type="InterPro" id="IPR002023">
    <property type="entry name" value="NuoE-like"/>
</dbReference>
<dbReference type="PANTHER" id="PTHR43342:SF1">
    <property type="entry name" value="BIFURCATING [FEFE] HYDROGENASE GAMMA SUBUNIT"/>
    <property type="match status" value="1"/>
</dbReference>
<comment type="caution">
    <text evidence="7">The sequence shown here is derived from an EMBL/GenBank/DDBJ whole genome shotgun (WGS) entry which is preliminary data.</text>
</comment>
<dbReference type="EMBL" id="BAABGJ010000081">
    <property type="protein sequence ID" value="GAA4359180.1"/>
    <property type="molecule type" value="Genomic_DNA"/>
</dbReference>
<evidence type="ECO:0000256" key="1">
    <source>
        <dbReference type="ARBA" id="ARBA00010643"/>
    </source>
</evidence>
<evidence type="ECO:0000256" key="3">
    <source>
        <dbReference type="ARBA" id="ARBA00022723"/>
    </source>
</evidence>
<keyword evidence="4" id="KW-0408">Iron</keyword>
<keyword evidence="8" id="KW-1185">Reference proteome</keyword>
<dbReference type="Gene3D" id="1.10.10.1590">
    <property type="entry name" value="NADH-quinone oxidoreductase subunit E"/>
    <property type="match status" value="1"/>
</dbReference>
<dbReference type="Pfam" id="PF01257">
    <property type="entry name" value="2Fe-2S_thioredx"/>
    <property type="match status" value="1"/>
</dbReference>
<dbReference type="SUPFAM" id="SSF52833">
    <property type="entry name" value="Thioredoxin-like"/>
    <property type="match status" value="1"/>
</dbReference>
<accession>A0ABP8IHW0</accession>
<dbReference type="PANTHER" id="PTHR43342">
    <property type="entry name" value="NADH-QUINONE OXIDOREDUCTASE, E SUBUNIT"/>
    <property type="match status" value="1"/>
</dbReference>
<comment type="cofactor">
    <cofactor evidence="6">
        <name>[2Fe-2S] cluster</name>
        <dbReference type="ChEBI" id="CHEBI:190135"/>
    </cofactor>
</comment>
<evidence type="ECO:0000313" key="8">
    <source>
        <dbReference type="Proteomes" id="UP001500975"/>
    </source>
</evidence>
<gene>
    <name evidence="7" type="ORF">GCM10023165_54940</name>
</gene>
<organism evidence="7 8">
    <name type="scientific">Variovorax defluvii</name>
    <dbReference type="NCBI Taxonomy" id="913761"/>
    <lineage>
        <taxon>Bacteria</taxon>
        <taxon>Pseudomonadati</taxon>
        <taxon>Pseudomonadota</taxon>
        <taxon>Betaproteobacteria</taxon>
        <taxon>Burkholderiales</taxon>
        <taxon>Comamonadaceae</taxon>
        <taxon>Variovorax</taxon>
    </lineage>
</organism>
<comment type="similarity">
    <text evidence="1">Belongs to the complex I 24 kDa subunit family.</text>
</comment>
<dbReference type="Gene3D" id="3.40.30.10">
    <property type="entry name" value="Glutaredoxin"/>
    <property type="match status" value="1"/>
</dbReference>
<dbReference type="CDD" id="cd03081">
    <property type="entry name" value="TRX_Fd_NuoE_FDH_gamma"/>
    <property type="match status" value="1"/>
</dbReference>